<comment type="caution">
    <text evidence="1">The sequence shown here is derived from an EMBL/GenBank/DDBJ whole genome shotgun (WGS) entry which is preliminary data.</text>
</comment>
<name>A0AAE0T2K3_9BIVA</name>
<dbReference type="GO" id="GO:0005509">
    <property type="term" value="F:calcium ion binding"/>
    <property type="evidence" value="ECO:0007669"/>
    <property type="project" value="InterPro"/>
</dbReference>
<reference evidence="1" key="1">
    <citation type="journal article" date="2021" name="Genome Biol. Evol.">
        <title>A High-Quality Reference Genome for a Parasitic Bivalve with Doubly Uniparental Inheritance (Bivalvia: Unionida).</title>
        <authorList>
            <person name="Smith C.H."/>
        </authorList>
    </citation>
    <scope>NUCLEOTIDE SEQUENCE</scope>
    <source>
        <strain evidence="1">CHS0354</strain>
    </source>
</reference>
<dbReference type="PANTHER" id="PTHR10697:SF1">
    <property type="entry name" value="MAMMALIAN EPENDYMIN-RELATED PROTEIN 1"/>
    <property type="match status" value="1"/>
</dbReference>
<dbReference type="EMBL" id="JAEAOA010001258">
    <property type="protein sequence ID" value="KAK3602589.1"/>
    <property type="molecule type" value="Genomic_DNA"/>
</dbReference>
<evidence type="ECO:0000313" key="2">
    <source>
        <dbReference type="Proteomes" id="UP001195483"/>
    </source>
</evidence>
<organism evidence="1 2">
    <name type="scientific">Potamilus streckersoni</name>
    <dbReference type="NCBI Taxonomy" id="2493646"/>
    <lineage>
        <taxon>Eukaryota</taxon>
        <taxon>Metazoa</taxon>
        <taxon>Spiralia</taxon>
        <taxon>Lophotrochozoa</taxon>
        <taxon>Mollusca</taxon>
        <taxon>Bivalvia</taxon>
        <taxon>Autobranchia</taxon>
        <taxon>Heteroconchia</taxon>
        <taxon>Palaeoheterodonta</taxon>
        <taxon>Unionida</taxon>
        <taxon>Unionoidea</taxon>
        <taxon>Unionidae</taxon>
        <taxon>Ambleminae</taxon>
        <taxon>Lampsilini</taxon>
        <taxon>Potamilus</taxon>
    </lineage>
</organism>
<sequence>MSLQTTPCCWSHQYEAALTELGATLHDGSMTPVIADGKLGMVYDYDLKRTLVKNYWLRANATLNITIITHYDEGIQYILSFGTCFFRSVRQDAMQKPCIPEHFILESTLTLGSSTDGIPIQRWRGVLNGMTSVFTVDPSNCMPIFQSLYGTESSLDSKSKLVTLGGDLGNINNTNEIIGPL</sequence>
<dbReference type="GO" id="GO:0005764">
    <property type="term" value="C:lysosome"/>
    <property type="evidence" value="ECO:0007669"/>
    <property type="project" value="TreeGrafter"/>
</dbReference>
<gene>
    <name evidence="1" type="ORF">CHS0354_020653</name>
</gene>
<dbReference type="GO" id="GO:0007160">
    <property type="term" value="P:cell-matrix adhesion"/>
    <property type="evidence" value="ECO:0007669"/>
    <property type="project" value="InterPro"/>
</dbReference>
<keyword evidence="2" id="KW-1185">Reference proteome</keyword>
<evidence type="ECO:0000313" key="1">
    <source>
        <dbReference type="EMBL" id="KAK3602589.1"/>
    </source>
</evidence>
<reference evidence="1" key="2">
    <citation type="journal article" date="2021" name="Genome Biol. Evol.">
        <title>Developing a high-quality reference genome for a parasitic bivalve with doubly uniparental inheritance (Bivalvia: Unionida).</title>
        <authorList>
            <person name="Smith C.H."/>
        </authorList>
    </citation>
    <scope>NUCLEOTIDE SEQUENCE</scope>
    <source>
        <strain evidence="1">CHS0354</strain>
        <tissue evidence="1">Mantle</tissue>
    </source>
</reference>
<dbReference type="AlphaFoldDB" id="A0AAE0T2K3"/>
<dbReference type="Proteomes" id="UP001195483">
    <property type="component" value="Unassembled WGS sequence"/>
</dbReference>
<proteinExistence type="predicted"/>
<dbReference type="InterPro" id="IPR001299">
    <property type="entry name" value="Ependymin"/>
</dbReference>
<dbReference type="GO" id="GO:0005576">
    <property type="term" value="C:extracellular region"/>
    <property type="evidence" value="ECO:0007669"/>
    <property type="project" value="InterPro"/>
</dbReference>
<accession>A0AAE0T2K3</accession>
<dbReference type="PANTHER" id="PTHR10697">
    <property type="entry name" value="MAMMALIAN EPENDYMIN-RELATED PROTEIN 1"/>
    <property type="match status" value="1"/>
</dbReference>
<reference evidence="1" key="3">
    <citation type="submission" date="2023-05" db="EMBL/GenBank/DDBJ databases">
        <authorList>
            <person name="Smith C.H."/>
        </authorList>
    </citation>
    <scope>NUCLEOTIDE SEQUENCE</scope>
    <source>
        <strain evidence="1">CHS0354</strain>
        <tissue evidence="1">Mantle</tissue>
    </source>
</reference>
<protein>
    <submittedName>
        <fullName evidence="1">Uncharacterized protein</fullName>
    </submittedName>
</protein>